<dbReference type="CDD" id="cd00537">
    <property type="entry name" value="MTHFR"/>
    <property type="match status" value="1"/>
</dbReference>
<reference evidence="10 11" key="1">
    <citation type="submission" date="2015-10" db="EMBL/GenBank/DDBJ databases">
        <title>Metagenome-Assembled Genomes uncover a global brackish microbiome.</title>
        <authorList>
            <person name="Hugerth L.W."/>
            <person name="Larsson J."/>
            <person name="Alneberg J."/>
            <person name="Lindh M.V."/>
            <person name="Legrand C."/>
            <person name="Pinhassi J."/>
            <person name="Andersson A.F."/>
        </authorList>
    </citation>
    <scope>NUCLEOTIDE SEQUENCE [LARGE SCALE GENOMIC DNA]</scope>
    <source>
        <strain evidence="10">BACL26 MAG-121220-bin70</strain>
    </source>
</reference>
<dbReference type="EMBL" id="LICA01000137">
    <property type="protein sequence ID" value="KRO94701.1"/>
    <property type="molecule type" value="Genomic_DNA"/>
</dbReference>
<evidence type="ECO:0000256" key="8">
    <source>
        <dbReference type="ARBA" id="ARBA00048628"/>
    </source>
</evidence>
<comment type="similarity">
    <text evidence="3 9">Belongs to the methylenetetrahydrofolate reductase family.</text>
</comment>
<comment type="catalytic activity">
    <reaction evidence="8">
        <text>(6S)-5-methyl-5,6,7,8-tetrahydrofolate + NAD(+) = (6R)-5,10-methylene-5,6,7,8-tetrahydrofolate + NADH + H(+)</text>
        <dbReference type="Rhea" id="RHEA:19821"/>
        <dbReference type="ChEBI" id="CHEBI:15378"/>
        <dbReference type="ChEBI" id="CHEBI:15636"/>
        <dbReference type="ChEBI" id="CHEBI:18608"/>
        <dbReference type="ChEBI" id="CHEBI:57540"/>
        <dbReference type="ChEBI" id="CHEBI:57945"/>
        <dbReference type="EC" id="1.5.1.54"/>
    </reaction>
    <physiologicalReaction direction="right-to-left" evidence="8">
        <dbReference type="Rhea" id="RHEA:19823"/>
    </physiologicalReaction>
</comment>
<evidence type="ECO:0000256" key="5">
    <source>
        <dbReference type="ARBA" id="ARBA00022827"/>
    </source>
</evidence>
<dbReference type="GO" id="GO:0106312">
    <property type="term" value="F:methylenetetrahydrofolate reductase (NADH) activity"/>
    <property type="evidence" value="ECO:0007669"/>
    <property type="project" value="UniProtKB-EC"/>
</dbReference>
<name>A0A0R2UCK8_9GAMM</name>
<keyword evidence="5 9" id="KW-0274">FAD</keyword>
<comment type="caution">
    <text evidence="10">The sequence shown here is derived from an EMBL/GenBank/DDBJ whole genome shotgun (WGS) entry which is preliminary data.</text>
</comment>
<gene>
    <name evidence="10" type="ORF">ABS24_05145</name>
</gene>
<evidence type="ECO:0000256" key="4">
    <source>
        <dbReference type="ARBA" id="ARBA00022630"/>
    </source>
</evidence>
<dbReference type="UniPathway" id="UPA00193"/>
<dbReference type="GO" id="GO:0005829">
    <property type="term" value="C:cytosol"/>
    <property type="evidence" value="ECO:0007669"/>
    <property type="project" value="TreeGrafter"/>
</dbReference>
<dbReference type="SUPFAM" id="SSF51730">
    <property type="entry name" value="FAD-linked oxidoreductase"/>
    <property type="match status" value="1"/>
</dbReference>
<evidence type="ECO:0000256" key="9">
    <source>
        <dbReference type="RuleBase" id="RU003862"/>
    </source>
</evidence>
<organism evidence="10 11">
    <name type="scientific">SAR92 bacterium BACL26 MAG-121220-bin70</name>
    <dbReference type="NCBI Taxonomy" id="1655626"/>
    <lineage>
        <taxon>Bacteria</taxon>
        <taxon>Pseudomonadati</taxon>
        <taxon>Pseudomonadota</taxon>
        <taxon>Gammaproteobacteria</taxon>
        <taxon>Cellvibrionales</taxon>
        <taxon>Porticoccaceae</taxon>
        <taxon>SAR92 clade</taxon>
    </lineage>
</organism>
<comment type="pathway">
    <text evidence="2 9">One-carbon metabolism; tetrahydrofolate interconversion.</text>
</comment>
<dbReference type="GO" id="GO:0071949">
    <property type="term" value="F:FAD binding"/>
    <property type="evidence" value="ECO:0007669"/>
    <property type="project" value="TreeGrafter"/>
</dbReference>
<evidence type="ECO:0000256" key="1">
    <source>
        <dbReference type="ARBA" id="ARBA00001974"/>
    </source>
</evidence>
<keyword evidence="4 9" id="KW-0285">Flavoprotein</keyword>
<evidence type="ECO:0000256" key="2">
    <source>
        <dbReference type="ARBA" id="ARBA00004777"/>
    </source>
</evidence>
<evidence type="ECO:0000256" key="6">
    <source>
        <dbReference type="ARBA" id="ARBA00023002"/>
    </source>
</evidence>
<dbReference type="GO" id="GO:0035999">
    <property type="term" value="P:tetrahydrofolate interconversion"/>
    <property type="evidence" value="ECO:0007669"/>
    <property type="project" value="UniProtKB-UniPathway"/>
</dbReference>
<sequence>MFSPTNTNFIFTSETTPAVSTNLKQSIDRVLPLVGIADAVNVTDSPNSKTRLSSLLVAAGIKELGLDVILQLTGRDRNRIAIESEVLGALSLGINKVLCLTGDKPSEGGPQVVNELDSAGIMKLLTGMSNGKLSDGTDIKEPLPIYSGAADDLYLQKNNPEAINFLKIKIGNGAKFVQTQYCFDEEICTFYSDLLMANGKTDNLKVLIGMGPLKSAKQALWMRENLWGVNISDNIIARLDASNNPNKEGLMICHELISKLMDLPGIDGVHLMGPNCEHDSAEIIKLFR</sequence>
<dbReference type="InterPro" id="IPR029041">
    <property type="entry name" value="FAD-linked_oxidoreductase-like"/>
</dbReference>
<dbReference type="GO" id="GO:0009086">
    <property type="term" value="P:methionine biosynthetic process"/>
    <property type="evidence" value="ECO:0007669"/>
    <property type="project" value="TreeGrafter"/>
</dbReference>
<proteinExistence type="inferred from homology"/>
<evidence type="ECO:0000256" key="7">
    <source>
        <dbReference type="ARBA" id="ARBA00034478"/>
    </source>
</evidence>
<comment type="pathway">
    <text evidence="7">Amino-acid biosynthesis; L-methionine biosynthesis via de novo pathway.</text>
</comment>
<accession>A0A0R2UCK8</accession>
<dbReference type="Gene3D" id="3.20.20.220">
    <property type="match status" value="1"/>
</dbReference>
<protein>
    <recommendedName>
        <fullName evidence="9">Methylenetetrahydrofolate reductase</fullName>
    </recommendedName>
</protein>
<dbReference type="Pfam" id="PF02219">
    <property type="entry name" value="MTHFR"/>
    <property type="match status" value="1"/>
</dbReference>
<dbReference type="PANTHER" id="PTHR45754:SF3">
    <property type="entry name" value="METHYLENETETRAHYDROFOLATE REDUCTASE (NADPH)"/>
    <property type="match status" value="1"/>
</dbReference>
<evidence type="ECO:0000313" key="11">
    <source>
        <dbReference type="Proteomes" id="UP000051213"/>
    </source>
</evidence>
<dbReference type="InterPro" id="IPR003171">
    <property type="entry name" value="Mehydrof_redctse-like"/>
</dbReference>
<dbReference type="AlphaFoldDB" id="A0A0R2UCK8"/>
<evidence type="ECO:0000256" key="3">
    <source>
        <dbReference type="ARBA" id="ARBA00006743"/>
    </source>
</evidence>
<dbReference type="Proteomes" id="UP000051213">
    <property type="component" value="Unassembled WGS sequence"/>
</dbReference>
<dbReference type="PANTHER" id="PTHR45754">
    <property type="entry name" value="METHYLENETETRAHYDROFOLATE REDUCTASE"/>
    <property type="match status" value="1"/>
</dbReference>
<keyword evidence="6 9" id="KW-0560">Oxidoreductase</keyword>
<comment type="cofactor">
    <cofactor evidence="1 9">
        <name>FAD</name>
        <dbReference type="ChEBI" id="CHEBI:57692"/>
    </cofactor>
</comment>
<evidence type="ECO:0000313" key="10">
    <source>
        <dbReference type="EMBL" id="KRO94701.1"/>
    </source>
</evidence>